<name>A0ACD5BJG5_9PSEU</name>
<reference evidence="1" key="1">
    <citation type="submission" date="2023-10" db="EMBL/GenBank/DDBJ databases">
        <title>Whole genome sequencing of actinobacterial strain Amycolatopsis sp. (BCA-696) identifies the underlying plant growth-promoting genes.</title>
        <authorList>
            <person name="Gandham P."/>
            <person name="Vadla N."/>
            <person name="Saji A."/>
            <person name="Srinivas V."/>
            <person name="Ruperao P."/>
            <person name="Selvanayagam S."/>
            <person name="Saxena R.K."/>
            <person name="Rathore A."/>
            <person name="Gopalakrishnan S."/>
            <person name="Thakur V."/>
        </authorList>
    </citation>
    <scope>NUCLEOTIDE SEQUENCE</scope>
    <source>
        <strain evidence="1">BCA-696</strain>
    </source>
</reference>
<gene>
    <name evidence="1" type="ORF">LCL61_28650</name>
</gene>
<sequence length="127" mass="14276">MNEVQDEWGPELDERVVGAGKSRDTVAEPHISDVPDQKRIHPVLASIRALDRGGDQISGVRPHLFGHSARADERDRPGRQDRTPTRRHQAPQVPSTEFFTVIGMSVRQLRPGYASFSRSNLARDQRS</sequence>
<organism evidence="1 2">
    <name type="scientific">Amycolatopsis coloradensis</name>
    <dbReference type="NCBI Taxonomy" id="76021"/>
    <lineage>
        <taxon>Bacteria</taxon>
        <taxon>Bacillati</taxon>
        <taxon>Actinomycetota</taxon>
        <taxon>Actinomycetes</taxon>
        <taxon>Pseudonocardiales</taxon>
        <taxon>Pseudonocardiaceae</taxon>
        <taxon>Amycolatopsis</taxon>
    </lineage>
</organism>
<dbReference type="EMBL" id="CP150484">
    <property type="protein sequence ID" value="WYW19521.1"/>
    <property type="molecule type" value="Genomic_DNA"/>
</dbReference>
<keyword evidence="2" id="KW-1185">Reference proteome</keyword>
<evidence type="ECO:0000313" key="1">
    <source>
        <dbReference type="EMBL" id="WYW19521.1"/>
    </source>
</evidence>
<proteinExistence type="predicted"/>
<dbReference type="Proteomes" id="UP001456344">
    <property type="component" value="Chromosome"/>
</dbReference>
<protein>
    <submittedName>
        <fullName evidence="1">Uncharacterized protein</fullName>
    </submittedName>
</protein>
<accession>A0ACD5BJG5</accession>
<evidence type="ECO:0000313" key="2">
    <source>
        <dbReference type="Proteomes" id="UP001456344"/>
    </source>
</evidence>